<dbReference type="ExpressionAtlas" id="A5B9R6">
    <property type="expression patterns" value="baseline and differential"/>
</dbReference>
<evidence type="ECO:0000259" key="6">
    <source>
        <dbReference type="Pfam" id="PF05699"/>
    </source>
</evidence>
<keyword evidence="4" id="KW-0862">Zinc</keyword>
<dbReference type="InterPro" id="IPR012337">
    <property type="entry name" value="RNaseH-like_sf"/>
</dbReference>
<evidence type="ECO:0000256" key="5">
    <source>
        <dbReference type="ARBA" id="ARBA00023242"/>
    </source>
</evidence>
<dbReference type="Pfam" id="PF05699">
    <property type="entry name" value="Dimer_Tnp_hAT"/>
    <property type="match status" value="1"/>
</dbReference>
<keyword evidence="3" id="KW-0863">Zinc-finger</keyword>
<sequence>MAQPMGPQAGRAWRAARRAGWRATRRASWRAWVQVILKRHHENCKTKNNVDIRNYMQLGKDESGNLKTFSYDESYCREEMIGYIIRAEQPFNFMETHDFTGTMQRAVNPQFQEKYGDDISSIKLPPTSTSSSSFYKGALEMLKSRKKTTNSSPNNTTDLDRYLNIDLISFEDDEDFDILIWWKSQQHKYPVLSIIARDVLTVPVSTVASEAAFSAGGRVVSDKRCSLAPDSIEANICVKTDWAIADKRIFDSIQEENMLVDMEKLKSSRSSWICDSSPSPPRDND</sequence>
<dbReference type="GO" id="GO:0005634">
    <property type="term" value="C:nucleus"/>
    <property type="evidence" value="ECO:0007669"/>
    <property type="project" value="UniProtKB-SubCell"/>
</dbReference>
<keyword evidence="5" id="KW-0539">Nucleus</keyword>
<evidence type="ECO:0000256" key="3">
    <source>
        <dbReference type="ARBA" id="ARBA00022771"/>
    </source>
</evidence>
<dbReference type="SUPFAM" id="SSF53098">
    <property type="entry name" value="Ribonuclease H-like"/>
    <property type="match status" value="1"/>
</dbReference>
<dbReference type="GO" id="GO:0046983">
    <property type="term" value="F:protein dimerization activity"/>
    <property type="evidence" value="ECO:0007669"/>
    <property type="project" value="InterPro"/>
</dbReference>
<keyword evidence="2" id="KW-0479">Metal-binding</keyword>
<evidence type="ECO:0000313" key="7">
    <source>
        <dbReference type="EMBL" id="CAN78792.1"/>
    </source>
</evidence>
<dbReference type="AlphaFoldDB" id="A5B9R6"/>
<evidence type="ECO:0000256" key="4">
    <source>
        <dbReference type="ARBA" id="ARBA00022833"/>
    </source>
</evidence>
<reference evidence="7" key="1">
    <citation type="journal article" date="2007" name="PLoS ONE">
        <title>The first genome sequence of an elite grapevine cultivar (Pinot noir Vitis vinifera L.): coping with a highly heterozygous genome.</title>
        <authorList>
            <person name="Velasco R."/>
            <person name="Zharkikh A."/>
            <person name="Troggio M."/>
            <person name="Cartwright D.A."/>
            <person name="Cestaro A."/>
            <person name="Pruss D."/>
            <person name="Pindo M."/>
            <person name="FitzGerald L.M."/>
            <person name="Vezzulli S."/>
            <person name="Reid J."/>
            <person name="Malacarne G."/>
            <person name="Iliev D."/>
            <person name="Coppola G."/>
            <person name="Wardell B."/>
            <person name="Micheletti D."/>
            <person name="Macalma T."/>
            <person name="Facci M."/>
            <person name="Mitchell J.T."/>
            <person name="Perazzolli M."/>
            <person name="Eldredge G."/>
            <person name="Gatto P."/>
            <person name="Oyzerski R."/>
            <person name="Moretto M."/>
            <person name="Gutin N."/>
            <person name="Stefanini M."/>
            <person name="Chen Y."/>
            <person name="Segala C."/>
            <person name="Davenport C."/>
            <person name="Dematte L."/>
            <person name="Mraz A."/>
            <person name="Battilana J."/>
            <person name="Stormo K."/>
            <person name="Costa F."/>
            <person name="Tao Q."/>
            <person name="Si-Ammour A."/>
            <person name="Harkins T."/>
            <person name="Lackey A."/>
            <person name="Perbost C."/>
            <person name="Taillon B."/>
            <person name="Stella A."/>
            <person name="Solovyev V."/>
            <person name="Fawcett J.A."/>
            <person name="Sterck L."/>
            <person name="Vandepoele K."/>
            <person name="Grando S.M."/>
            <person name="Toppo S."/>
            <person name="Moser C."/>
            <person name="Lanchbury J."/>
            <person name="Bogden R."/>
            <person name="Skolnick M."/>
            <person name="Sgaramella V."/>
            <person name="Bhatnagar S.K."/>
            <person name="Fontana P."/>
            <person name="Gutin A."/>
            <person name="Van de Peer Y."/>
            <person name="Salamini F."/>
            <person name="Viola R."/>
        </authorList>
    </citation>
    <scope>NUCLEOTIDE SEQUENCE</scope>
</reference>
<dbReference type="PANTHER" id="PTHR46481:SF10">
    <property type="entry name" value="ZINC FINGER BED DOMAIN-CONTAINING PROTEIN 39"/>
    <property type="match status" value="1"/>
</dbReference>
<evidence type="ECO:0000256" key="2">
    <source>
        <dbReference type="ARBA" id="ARBA00022723"/>
    </source>
</evidence>
<protein>
    <recommendedName>
        <fullName evidence="6">HAT C-terminal dimerisation domain-containing protein</fullName>
    </recommendedName>
</protein>
<feature type="domain" description="HAT C-terminal dimerisation" evidence="6">
    <location>
        <begin position="158"/>
        <end position="240"/>
    </location>
</feature>
<gene>
    <name evidence="7" type="ORF">VITISV_007508</name>
</gene>
<comment type="subcellular location">
    <subcellularLocation>
        <location evidence="1">Nucleus</location>
    </subcellularLocation>
</comment>
<dbReference type="InterPro" id="IPR052035">
    <property type="entry name" value="ZnF_BED_domain_contain"/>
</dbReference>
<evidence type="ECO:0000256" key="1">
    <source>
        <dbReference type="ARBA" id="ARBA00004123"/>
    </source>
</evidence>
<dbReference type="GO" id="GO:0008270">
    <property type="term" value="F:zinc ion binding"/>
    <property type="evidence" value="ECO:0007669"/>
    <property type="project" value="UniProtKB-KW"/>
</dbReference>
<dbReference type="EMBL" id="AM451574">
    <property type="protein sequence ID" value="CAN78792.1"/>
    <property type="molecule type" value="Genomic_DNA"/>
</dbReference>
<dbReference type="PANTHER" id="PTHR46481">
    <property type="entry name" value="ZINC FINGER BED DOMAIN-CONTAINING PROTEIN 4"/>
    <property type="match status" value="1"/>
</dbReference>
<accession>A5B9R6</accession>
<organism evidence="7">
    <name type="scientific">Vitis vinifera</name>
    <name type="common">Grape</name>
    <dbReference type="NCBI Taxonomy" id="29760"/>
    <lineage>
        <taxon>Eukaryota</taxon>
        <taxon>Viridiplantae</taxon>
        <taxon>Streptophyta</taxon>
        <taxon>Embryophyta</taxon>
        <taxon>Tracheophyta</taxon>
        <taxon>Spermatophyta</taxon>
        <taxon>Magnoliopsida</taxon>
        <taxon>eudicotyledons</taxon>
        <taxon>Gunneridae</taxon>
        <taxon>Pentapetalae</taxon>
        <taxon>rosids</taxon>
        <taxon>Vitales</taxon>
        <taxon>Vitaceae</taxon>
        <taxon>Viteae</taxon>
        <taxon>Vitis</taxon>
    </lineage>
</organism>
<name>A5B9R6_VITVI</name>
<dbReference type="InterPro" id="IPR008906">
    <property type="entry name" value="HATC_C_dom"/>
</dbReference>
<proteinExistence type="predicted"/>